<evidence type="ECO:0000313" key="4">
    <source>
        <dbReference type="EMBL" id="CAG8812625.1"/>
    </source>
</evidence>
<reference evidence="4" key="1">
    <citation type="submission" date="2021-06" db="EMBL/GenBank/DDBJ databases">
        <authorList>
            <person name="Kallberg Y."/>
            <person name="Tangrot J."/>
            <person name="Rosling A."/>
        </authorList>
    </citation>
    <scope>NUCLEOTIDE SEQUENCE</scope>
    <source>
        <strain evidence="4">MA453B</strain>
    </source>
</reference>
<keyword evidence="2" id="KW-0378">Hydrolase</keyword>
<dbReference type="OrthoDB" id="46529at2759"/>
<dbReference type="CDD" id="cd03443">
    <property type="entry name" value="PaaI_thioesterase"/>
    <property type="match status" value="1"/>
</dbReference>
<keyword evidence="5" id="KW-1185">Reference proteome</keyword>
<organism evidence="4 5">
    <name type="scientific">Dentiscutata erythropus</name>
    <dbReference type="NCBI Taxonomy" id="1348616"/>
    <lineage>
        <taxon>Eukaryota</taxon>
        <taxon>Fungi</taxon>
        <taxon>Fungi incertae sedis</taxon>
        <taxon>Mucoromycota</taxon>
        <taxon>Glomeromycotina</taxon>
        <taxon>Glomeromycetes</taxon>
        <taxon>Diversisporales</taxon>
        <taxon>Gigasporaceae</taxon>
        <taxon>Dentiscutata</taxon>
    </lineage>
</organism>
<evidence type="ECO:0000256" key="2">
    <source>
        <dbReference type="ARBA" id="ARBA00022801"/>
    </source>
</evidence>
<dbReference type="PANTHER" id="PTHR21660">
    <property type="entry name" value="THIOESTERASE SUPERFAMILY MEMBER-RELATED"/>
    <property type="match status" value="1"/>
</dbReference>
<dbReference type="Pfam" id="PF03061">
    <property type="entry name" value="4HBT"/>
    <property type="match status" value="1"/>
</dbReference>
<dbReference type="Proteomes" id="UP000789405">
    <property type="component" value="Unassembled WGS sequence"/>
</dbReference>
<dbReference type="InterPro" id="IPR003736">
    <property type="entry name" value="PAAI_dom"/>
</dbReference>
<dbReference type="PANTHER" id="PTHR21660:SF1">
    <property type="entry name" value="ACYL-COENZYME A THIOESTERASE 13"/>
    <property type="match status" value="1"/>
</dbReference>
<proteinExistence type="inferred from homology"/>
<dbReference type="InterPro" id="IPR006683">
    <property type="entry name" value="Thioestr_dom"/>
</dbReference>
<sequence>MTTVDMTQWIENYFHQMLDEFDGPLLKDVSHGGMLMTLVDVCRSLVIASKGLNYSSGISTNINISFTNPAKKGDVLLIEAEYIKFGKAMGFADIKIYNKDTKKLIAQ</sequence>
<dbReference type="Gene3D" id="3.10.129.10">
    <property type="entry name" value="Hotdog Thioesterase"/>
    <property type="match status" value="1"/>
</dbReference>
<dbReference type="SUPFAM" id="SSF54637">
    <property type="entry name" value="Thioesterase/thiol ester dehydrase-isomerase"/>
    <property type="match status" value="1"/>
</dbReference>
<dbReference type="GO" id="GO:0047617">
    <property type="term" value="F:fatty acyl-CoA hydrolase activity"/>
    <property type="evidence" value="ECO:0007669"/>
    <property type="project" value="InterPro"/>
</dbReference>
<name>A0A9N9K6N1_9GLOM</name>
<feature type="domain" description="Thioesterase" evidence="3">
    <location>
        <begin position="31"/>
        <end position="103"/>
    </location>
</feature>
<dbReference type="NCBIfam" id="TIGR00369">
    <property type="entry name" value="unchar_dom_1"/>
    <property type="match status" value="1"/>
</dbReference>
<comment type="similarity">
    <text evidence="1">Belongs to the thioesterase PaaI family.</text>
</comment>
<dbReference type="InterPro" id="IPR029069">
    <property type="entry name" value="HotDog_dom_sf"/>
</dbReference>
<evidence type="ECO:0000256" key="1">
    <source>
        <dbReference type="ARBA" id="ARBA00008324"/>
    </source>
</evidence>
<evidence type="ECO:0000313" key="5">
    <source>
        <dbReference type="Proteomes" id="UP000789405"/>
    </source>
</evidence>
<dbReference type="AlphaFoldDB" id="A0A9N9K6N1"/>
<comment type="caution">
    <text evidence="4">The sequence shown here is derived from an EMBL/GenBank/DDBJ whole genome shotgun (WGS) entry which is preliminary data.</text>
</comment>
<dbReference type="EMBL" id="CAJVPY010049039">
    <property type="protein sequence ID" value="CAG8812625.1"/>
    <property type="molecule type" value="Genomic_DNA"/>
</dbReference>
<feature type="non-terminal residue" evidence="4">
    <location>
        <position position="1"/>
    </location>
</feature>
<accession>A0A9N9K6N1</accession>
<gene>
    <name evidence="4" type="ORF">DERYTH_LOCUS25664</name>
</gene>
<dbReference type="InterPro" id="IPR039298">
    <property type="entry name" value="ACOT13"/>
</dbReference>
<evidence type="ECO:0000259" key="3">
    <source>
        <dbReference type="Pfam" id="PF03061"/>
    </source>
</evidence>
<protein>
    <submittedName>
        <fullName evidence="4">28410_t:CDS:1</fullName>
    </submittedName>
</protein>